<dbReference type="EMBL" id="OZ034822">
    <property type="protein sequence ID" value="CAL1410875.1"/>
    <property type="molecule type" value="Genomic_DNA"/>
</dbReference>
<comment type="subcellular location">
    <subcellularLocation>
        <location evidence="1">Nucleus</location>
    </subcellularLocation>
</comment>
<dbReference type="PANTHER" id="PTHR31391">
    <property type="entry name" value="B3 DOMAIN-CONTAINING PROTEIN OS11G0197600-RELATED"/>
    <property type="match status" value="1"/>
</dbReference>
<organism evidence="8 9">
    <name type="scientific">Linum trigynum</name>
    <dbReference type="NCBI Taxonomy" id="586398"/>
    <lineage>
        <taxon>Eukaryota</taxon>
        <taxon>Viridiplantae</taxon>
        <taxon>Streptophyta</taxon>
        <taxon>Embryophyta</taxon>
        <taxon>Tracheophyta</taxon>
        <taxon>Spermatophyta</taxon>
        <taxon>Magnoliopsida</taxon>
        <taxon>eudicotyledons</taxon>
        <taxon>Gunneridae</taxon>
        <taxon>Pentapetalae</taxon>
        <taxon>rosids</taxon>
        <taxon>fabids</taxon>
        <taxon>Malpighiales</taxon>
        <taxon>Linaceae</taxon>
        <taxon>Linum</taxon>
    </lineage>
</organism>
<dbReference type="Proteomes" id="UP001497516">
    <property type="component" value="Chromosome 9"/>
</dbReference>
<accession>A0AAV2GNE3</accession>
<keyword evidence="9" id="KW-1185">Reference proteome</keyword>
<dbReference type="GO" id="GO:0005634">
    <property type="term" value="C:nucleus"/>
    <property type="evidence" value="ECO:0007669"/>
    <property type="project" value="UniProtKB-SubCell"/>
</dbReference>
<feature type="domain" description="TF-B3" evidence="7">
    <location>
        <begin position="37"/>
        <end position="136"/>
    </location>
</feature>
<feature type="domain" description="TF-B3" evidence="7">
    <location>
        <begin position="260"/>
        <end position="353"/>
    </location>
</feature>
<dbReference type="CDD" id="cd10017">
    <property type="entry name" value="B3_DNA"/>
    <property type="match status" value="2"/>
</dbReference>
<feature type="region of interest" description="Disordered" evidence="6">
    <location>
        <begin position="1"/>
        <end position="22"/>
    </location>
</feature>
<dbReference type="InterPro" id="IPR003340">
    <property type="entry name" value="B3_DNA-bd"/>
</dbReference>
<evidence type="ECO:0000259" key="7">
    <source>
        <dbReference type="PROSITE" id="PS50863"/>
    </source>
</evidence>
<dbReference type="SMART" id="SM01019">
    <property type="entry name" value="B3"/>
    <property type="match status" value="2"/>
</dbReference>
<dbReference type="SUPFAM" id="SSF101936">
    <property type="entry name" value="DNA-binding pseudobarrel domain"/>
    <property type="match status" value="2"/>
</dbReference>
<evidence type="ECO:0000256" key="5">
    <source>
        <dbReference type="ARBA" id="ARBA00023242"/>
    </source>
</evidence>
<proteinExistence type="predicted"/>
<dbReference type="InterPro" id="IPR015300">
    <property type="entry name" value="DNA-bd_pseudobarrel_sf"/>
</dbReference>
<dbReference type="AlphaFoldDB" id="A0AAV2GNE3"/>
<keyword evidence="4" id="KW-0804">Transcription</keyword>
<evidence type="ECO:0000256" key="2">
    <source>
        <dbReference type="ARBA" id="ARBA00023015"/>
    </source>
</evidence>
<dbReference type="Pfam" id="PF02362">
    <property type="entry name" value="B3"/>
    <property type="match status" value="2"/>
</dbReference>
<keyword evidence="3" id="KW-0238">DNA-binding</keyword>
<dbReference type="PROSITE" id="PS50863">
    <property type="entry name" value="B3"/>
    <property type="match status" value="2"/>
</dbReference>
<feature type="region of interest" description="Disordered" evidence="6">
    <location>
        <begin position="170"/>
        <end position="192"/>
    </location>
</feature>
<keyword evidence="2" id="KW-0805">Transcription regulation</keyword>
<reference evidence="8 9" key="1">
    <citation type="submission" date="2024-04" db="EMBL/GenBank/DDBJ databases">
        <authorList>
            <person name="Fracassetti M."/>
        </authorList>
    </citation>
    <scope>NUCLEOTIDE SEQUENCE [LARGE SCALE GENOMIC DNA]</scope>
</reference>
<keyword evidence="5" id="KW-0539">Nucleus</keyword>
<sequence length="364" mass="40086">MATMGQEGQEEEEEANAGKSKSSSSWEEDMYWTHFQFTHFFRLLHAGFHRTLALPKKFSGRLKSKLPETVTLTGPSGANWTVRLTTTTSAADAQSTVCFSRGWSEFAADNSLQVGDLLVFKYNGESRFDVLILETRTSCEKPAAYFAKKGDISSEPKTKTTGGNFAGVHVSPASPPAGENNSGADGNIPPPPENSVEIIVDDEPTSSTGQPVSSGVSNKMAKPKLKRTKLVVEQYNRTVTEESKRKALTMARFAAGRDCFISVMKTSSVCKTFYLSVPSAWMKKHLNYGETQELILRVGENEWPVKFRPRKKKGWGGLGGGWRIFAQDNNLQPFDVCLFQPSSQTSVLLNSAAVVLEVKIFRCS</sequence>
<evidence type="ECO:0000256" key="6">
    <source>
        <dbReference type="SAM" id="MobiDB-lite"/>
    </source>
</evidence>
<dbReference type="Gene3D" id="2.40.330.10">
    <property type="entry name" value="DNA-binding pseudobarrel domain"/>
    <property type="match status" value="2"/>
</dbReference>
<dbReference type="PANTHER" id="PTHR31391:SF157">
    <property type="entry name" value="B3 DOMAIN-CONTAINING PROTEIN REM16"/>
    <property type="match status" value="1"/>
</dbReference>
<evidence type="ECO:0000313" key="9">
    <source>
        <dbReference type="Proteomes" id="UP001497516"/>
    </source>
</evidence>
<evidence type="ECO:0000313" key="8">
    <source>
        <dbReference type="EMBL" id="CAL1410875.1"/>
    </source>
</evidence>
<name>A0AAV2GNE3_9ROSI</name>
<protein>
    <recommendedName>
        <fullName evidence="7">TF-B3 domain-containing protein</fullName>
    </recommendedName>
</protein>
<evidence type="ECO:0000256" key="4">
    <source>
        <dbReference type="ARBA" id="ARBA00023163"/>
    </source>
</evidence>
<dbReference type="InterPro" id="IPR044837">
    <property type="entry name" value="REM16-like"/>
</dbReference>
<evidence type="ECO:0000256" key="3">
    <source>
        <dbReference type="ARBA" id="ARBA00023125"/>
    </source>
</evidence>
<evidence type="ECO:0000256" key="1">
    <source>
        <dbReference type="ARBA" id="ARBA00004123"/>
    </source>
</evidence>
<gene>
    <name evidence="8" type="ORF">LTRI10_LOCUS50262</name>
</gene>
<dbReference type="GO" id="GO:0003677">
    <property type="term" value="F:DNA binding"/>
    <property type="evidence" value="ECO:0007669"/>
    <property type="project" value="UniProtKB-KW"/>
</dbReference>